<dbReference type="Proteomes" id="UP000004416">
    <property type="component" value="Unassembled WGS sequence"/>
</dbReference>
<evidence type="ECO:0000256" key="1">
    <source>
        <dbReference type="SAM" id="MobiDB-lite"/>
    </source>
</evidence>
<protein>
    <submittedName>
        <fullName evidence="3">Fibronectin type III domain protein</fullName>
    </submittedName>
</protein>
<dbReference type="CDD" id="cd00063">
    <property type="entry name" value="FN3"/>
    <property type="match status" value="1"/>
</dbReference>
<dbReference type="InterPro" id="IPR013783">
    <property type="entry name" value="Ig-like_fold"/>
</dbReference>
<dbReference type="Gene3D" id="3.40.50.12090">
    <property type="match status" value="1"/>
</dbReference>
<dbReference type="Gene3D" id="2.120.10.30">
    <property type="entry name" value="TolB, C-terminal domain"/>
    <property type="match status" value="2"/>
</dbReference>
<dbReference type="InterPro" id="IPR011432">
    <property type="entry name" value="Shr-like_HID"/>
</dbReference>
<feature type="compositionally biased region" description="Polar residues" evidence="1">
    <location>
        <begin position="1275"/>
        <end position="1285"/>
    </location>
</feature>
<feature type="region of interest" description="Disordered" evidence="1">
    <location>
        <begin position="1301"/>
        <end position="1325"/>
    </location>
</feature>
<dbReference type="SUPFAM" id="SSF49265">
    <property type="entry name" value="Fibronectin type III"/>
    <property type="match status" value="1"/>
</dbReference>
<dbReference type="HOGENOM" id="CLU_235275_0_0_9"/>
<gene>
    <name evidence="3" type="ORF">HMPREF0322_00898</name>
</gene>
<feature type="domain" description="Fibronectin type-III" evidence="2">
    <location>
        <begin position="846"/>
        <end position="940"/>
    </location>
</feature>
<dbReference type="PATRIC" id="fig|537010.4.peg.833"/>
<dbReference type="PANTHER" id="PTHR30032:SF8">
    <property type="entry name" value="GERMINATION-SPECIFIC N-ACETYLMURAMOYL-L-ALANINE AMIDASE"/>
    <property type="match status" value="1"/>
</dbReference>
<dbReference type="InterPro" id="IPR011042">
    <property type="entry name" value="6-blade_b-propeller_TolB-like"/>
</dbReference>
<dbReference type="InterPro" id="IPR007253">
    <property type="entry name" value="Cell_wall-bd_2"/>
</dbReference>
<dbReference type="Pfam" id="PF25021">
    <property type="entry name" value="TEN_NHL"/>
    <property type="match status" value="1"/>
</dbReference>
<dbReference type="InterPro" id="IPR003961">
    <property type="entry name" value="FN3_dom"/>
</dbReference>
<dbReference type="PROSITE" id="PS50853">
    <property type="entry name" value="FN3"/>
    <property type="match status" value="1"/>
</dbReference>
<feature type="region of interest" description="Disordered" evidence="1">
    <location>
        <begin position="1263"/>
        <end position="1286"/>
    </location>
</feature>
<feature type="region of interest" description="Disordered" evidence="1">
    <location>
        <begin position="935"/>
        <end position="955"/>
    </location>
</feature>
<evidence type="ECO:0000259" key="2">
    <source>
        <dbReference type="PROSITE" id="PS50853"/>
    </source>
</evidence>
<dbReference type="InterPro" id="IPR036116">
    <property type="entry name" value="FN3_sf"/>
</dbReference>
<dbReference type="SUPFAM" id="SSF63829">
    <property type="entry name" value="Calcium-dependent phosphotriesterase"/>
    <property type="match status" value="1"/>
</dbReference>
<dbReference type="SMART" id="SM00060">
    <property type="entry name" value="FN3"/>
    <property type="match status" value="2"/>
</dbReference>
<organism evidence="3 4">
    <name type="scientific">Desulfitobacterium hafniense DP7</name>
    <dbReference type="NCBI Taxonomy" id="537010"/>
    <lineage>
        <taxon>Bacteria</taxon>
        <taxon>Bacillati</taxon>
        <taxon>Bacillota</taxon>
        <taxon>Clostridia</taxon>
        <taxon>Eubacteriales</taxon>
        <taxon>Desulfitobacteriaceae</taxon>
        <taxon>Desulfitobacterium</taxon>
    </lineage>
</organism>
<proteinExistence type="predicted"/>
<evidence type="ECO:0000313" key="3">
    <source>
        <dbReference type="EMBL" id="EHL08400.1"/>
    </source>
</evidence>
<comment type="caution">
    <text evidence="3">The sequence shown here is derived from an EMBL/GenBank/DDBJ whole genome shotgun (WGS) entry which is preliminary data.</text>
</comment>
<feature type="compositionally biased region" description="Low complexity" evidence="1">
    <location>
        <begin position="1264"/>
        <end position="1274"/>
    </location>
</feature>
<accession>G9XIX2</accession>
<feature type="compositionally biased region" description="Basic and acidic residues" evidence="1">
    <location>
        <begin position="1301"/>
        <end position="1313"/>
    </location>
</feature>
<name>G9XIX2_DESHA</name>
<dbReference type="InterPro" id="IPR051922">
    <property type="entry name" value="Bact_Sporulation_Assoc"/>
</dbReference>
<dbReference type="InterPro" id="IPR056822">
    <property type="entry name" value="TEN_NHL"/>
</dbReference>
<sequence length="1926" mass="204013">MIFRNKGIKEMNSKWSPAKVYKRKAVAWFTLLIMVFSLWGTFPSARVYAAAAQPAPLLSFPGIGVGEIATVAGTKKATGELGDNGPAKDATIRIPNGGLNFDDAGNLYIPTDNRIRVIPAQDGTLYGIDVKKNYIHTVVGNGTASSSGDGGPAGAATINGTVKTMFDPAGNLYLADKNSVRIIPAQHGPLWGIEHGADLVAGNIYTLAGTGSSTSSNWDDGADLNAVSIQPKDIAMDNAGNLYIINGARIGIIPARDYGAEEALYGIATAMEANKLYTVAGTSTGYSGDGGPATAAQLKTPNALAFDGAGNMYISDSGNRRIRKVDPQGIITTIAGKETNGDPTPGPAEDSKIPGTHWLGFHAGTLYLCGSGYIYTIDSSGQLAIVADKNTPTAPANDSLKSSVFTAHGLAWDDRGNLYIADGNSRILYMRLDPTPELKTLTISGAPALNYSGIPVTYDLNDLTIAGVGEDDQPFDVTGLDAEWSITNTANAYISDHTLTVSNAGDIEVQVSVNNVTSNKLTLPVTGVAVTPLQITSTVTDRIGKNIVLEFDGPVEDVSGLAAQFRAKVNGVEAAIAAVNLGDTPNQIILTLSQWNALANTMSTPQDVTLSYTIGGQEQVRSTDGRVLENFIDQPVDNKLVQISNGVVDFAPVANEITYDSAAMTMKYRFVEPVDYDDVHLILYLTNGFFRSFDKNLNGTGADGSGKVKLLEKDTLKEVELPNIGTVVHSGGTGWLEMTDWYFEQIGGHSPLGLKLQSLALKPSTTYVIEIAKGFEFNNGSLTDIAYIFEFTTAAESLTKPYWNAGAALSYDLGTMQAGAASVQPFGLMPVTTGSALSYDPAPVTTGSALSFGLMAATPGAALTLSWPEAQDNHGTAYNNLRYNIYQNGLLLATVGGTETTYEVSGLSPGTSYYFSVEAEDFAGNKSEVNLHATVTTPPDGTQQPAPGLTPDSGDKLPGQAVDIRFTDNAAWRQAVTHVLLDGVSLTSAQYTLSPGILHIREGVIDSSGSHSIVIKATGYVDTSVTQLTAGSGTGTPGGGADILPPTWPVGASLTGDKDKQVNANLKWTAARDNVGVTEYRIYLAGEDTPIKVVAGTVTSAYITDIGSGQVTVLVKAVDAAGNESTALSCIVGGQNVGSFTVTIAALNTDPNNAVIQFDFTAGFMSPDNIANRLSDAHYLANLSQIKLYKKDTTTPIAYATENYHHYGDSGVSADKRLRRLTLTYRGLEKDAVYVVEAGAGITANNGSTLGMDYTYEFTAGGTPAVVPNNPPANQGTATNAPDNSEANKKILENLAKVTEEQRQAARLTEGHAEAGIGETSQQTLQTNDGVRLVIPPGALQGLAGLEQGTGPVRFKVEIGSVTEVPKAESASLMLDPVKFQREFSIEGIDEGEAQFDVPITVSFPVTSADLPGGTQFEQLAIYWWNPDKKDWVKLGGVYDAAAGTISITTYHFSTYAVMADPVDRPLRLAGSTRFDTANQVADYGWRGGADQAVLVNAYAYADALAAVPLAYKLNAPILFTEKDRVTPETLAQLQRLGVQKVVLAGGTGVISEAAEAELAGLYGEANVTRYGGQERYETAALLAEALGSTGQAIIVNTEQGRYTDTLAISGYAGYYGVPILFTRSDGLPAATAKALDDGKVSRTIVVGGTGVIPQTLADRLPEATRYGGKNAYETSVLVAEGLGLSTSQVYVVTALNFADALVAGNLSARTLSPIILVDKEIPRPTADFLLNHKGKITNLIMVGGEGAVSSIQESAMRSAILAGTGSGAGDGTGDGSGANSRPAEMFDDFVPEATVLKDSEDRIEYRYNNLIPYNRVELVWYFSFGFFSTFESNLQNYVKFYEKETKTVVDLPNVVTIPITSEGHMEITDWWFDRIGGHAPLGLTLKSRELKPDTTYVIEILAGFTFNNGNKTSKTYSFEFTTTRN</sequence>
<dbReference type="PANTHER" id="PTHR30032">
    <property type="entry name" value="N-ACETYLMURAMOYL-L-ALANINE AMIDASE-RELATED"/>
    <property type="match status" value="1"/>
</dbReference>
<dbReference type="EMBL" id="AFZX01000021">
    <property type="protein sequence ID" value="EHL08400.1"/>
    <property type="molecule type" value="Genomic_DNA"/>
</dbReference>
<dbReference type="Pfam" id="PF07550">
    <property type="entry name" value="Shr-like_HID"/>
    <property type="match status" value="1"/>
</dbReference>
<evidence type="ECO:0000313" key="4">
    <source>
        <dbReference type="Proteomes" id="UP000004416"/>
    </source>
</evidence>
<feature type="compositionally biased region" description="Polar residues" evidence="1">
    <location>
        <begin position="935"/>
        <end position="945"/>
    </location>
</feature>
<dbReference type="Gene3D" id="2.60.40.10">
    <property type="entry name" value="Immunoglobulins"/>
    <property type="match status" value="2"/>
</dbReference>
<reference evidence="3 4" key="1">
    <citation type="submission" date="2011-08" db="EMBL/GenBank/DDBJ databases">
        <authorList>
            <person name="Weinstock G."/>
            <person name="Sodergren E."/>
            <person name="Clifton S."/>
            <person name="Fulton L."/>
            <person name="Fulton B."/>
            <person name="Courtney L."/>
            <person name="Fronick C."/>
            <person name="Harrison M."/>
            <person name="Strong C."/>
            <person name="Farmer C."/>
            <person name="Delahaunty K."/>
            <person name="Markovic C."/>
            <person name="Hall O."/>
            <person name="Minx P."/>
            <person name="Tomlinson C."/>
            <person name="Mitreva M."/>
            <person name="Hou S."/>
            <person name="Chen J."/>
            <person name="Wollam A."/>
            <person name="Pepin K.H."/>
            <person name="Johnson M."/>
            <person name="Bhonagiri V."/>
            <person name="Zhang X."/>
            <person name="Suruliraj S."/>
            <person name="Warren W."/>
            <person name="Chinwalla A."/>
            <person name="Mardis E.R."/>
            <person name="Wilson R.K."/>
        </authorList>
    </citation>
    <scope>NUCLEOTIDE SEQUENCE [LARGE SCALE GENOMIC DNA]</scope>
    <source>
        <strain evidence="3 4">DP7</strain>
    </source>
</reference>
<dbReference type="Pfam" id="PF04122">
    <property type="entry name" value="CW_binding_2"/>
    <property type="match status" value="3"/>
</dbReference>